<evidence type="ECO:0000313" key="3">
    <source>
        <dbReference type="Proteomes" id="UP001479290"/>
    </source>
</evidence>
<feature type="region of interest" description="Disordered" evidence="1">
    <location>
        <begin position="77"/>
        <end position="102"/>
    </location>
</feature>
<proteinExistence type="predicted"/>
<protein>
    <submittedName>
        <fullName evidence="2">Uncharacterized protein</fullName>
    </submittedName>
</protein>
<accession>A0AAW2A1D2</accession>
<dbReference type="EMBL" id="JAWDJR010000011">
    <property type="protein sequence ID" value="KAK9966873.1"/>
    <property type="molecule type" value="Genomic_DNA"/>
</dbReference>
<name>A0AAW2A1D2_CULAL</name>
<comment type="caution">
    <text evidence="2">The sequence shown here is derived from an EMBL/GenBank/DDBJ whole genome shotgun (WGS) entry which is preliminary data.</text>
</comment>
<evidence type="ECO:0000256" key="1">
    <source>
        <dbReference type="SAM" id="MobiDB-lite"/>
    </source>
</evidence>
<dbReference type="Proteomes" id="UP001479290">
    <property type="component" value="Unassembled WGS sequence"/>
</dbReference>
<evidence type="ECO:0000313" key="2">
    <source>
        <dbReference type="EMBL" id="KAK9966873.1"/>
    </source>
</evidence>
<organism evidence="2 3">
    <name type="scientific">Culter alburnus</name>
    <name type="common">Topmouth culter</name>
    <dbReference type="NCBI Taxonomy" id="194366"/>
    <lineage>
        <taxon>Eukaryota</taxon>
        <taxon>Metazoa</taxon>
        <taxon>Chordata</taxon>
        <taxon>Craniata</taxon>
        <taxon>Vertebrata</taxon>
        <taxon>Euteleostomi</taxon>
        <taxon>Actinopterygii</taxon>
        <taxon>Neopterygii</taxon>
        <taxon>Teleostei</taxon>
        <taxon>Ostariophysi</taxon>
        <taxon>Cypriniformes</taxon>
        <taxon>Xenocyprididae</taxon>
        <taxon>Xenocypridinae</taxon>
        <taxon>Culter</taxon>
    </lineage>
</organism>
<reference evidence="2 3" key="1">
    <citation type="submission" date="2024-05" db="EMBL/GenBank/DDBJ databases">
        <title>A high-quality chromosomal-level genome assembly of Topmouth culter (Culter alburnus).</title>
        <authorList>
            <person name="Zhao H."/>
        </authorList>
    </citation>
    <scope>NUCLEOTIDE SEQUENCE [LARGE SCALE GENOMIC DNA]</scope>
    <source>
        <strain evidence="2">CATC2023</strain>
        <tissue evidence="2">Muscle</tissue>
    </source>
</reference>
<sequence length="102" mass="12041">MPEQQFVRLDKANILEMTVGFLKQRANSSFARGFSQCLQETLRHVSLHADLTHDDRESIKRFYVLQRTNQMRLMASTQRGLVHRSAKRSSSRVPLWRPWKNN</sequence>
<dbReference type="AlphaFoldDB" id="A0AAW2A1D2"/>
<keyword evidence="3" id="KW-1185">Reference proteome</keyword>
<gene>
    <name evidence="2" type="ORF">ABG768_003960</name>
</gene>
<feature type="compositionally biased region" description="Basic residues" evidence="1">
    <location>
        <begin position="81"/>
        <end position="90"/>
    </location>
</feature>